<feature type="domain" description="Replication-associated protein ORF2/G2P" evidence="1">
    <location>
        <begin position="44"/>
        <end position="170"/>
    </location>
</feature>
<dbReference type="InterPro" id="IPR056906">
    <property type="entry name" value="ORF2/G2P_dom"/>
</dbReference>
<reference evidence="2" key="1">
    <citation type="submission" date="2016-05" db="EMBL/GenBank/DDBJ databases">
        <title>Viral Hybridization Blurs Taxonomic Lines in a Wastewater Treatment Plant.</title>
        <authorList>
            <person name="Pearson V.M.M."/>
            <person name="Caudle S.B."/>
            <person name="Rokyta D.R."/>
        </authorList>
    </citation>
    <scope>NUCLEOTIDE SEQUENCE</scope>
    <source>
        <strain evidence="2">Wastewater_Microviridae_FL14</strain>
    </source>
</reference>
<dbReference type="Pfam" id="PF23343">
    <property type="entry name" value="REP_ORF2-G2P"/>
    <property type="match status" value="1"/>
</dbReference>
<proteinExistence type="predicted"/>
<accession>A0A1D8MK81</accession>
<dbReference type="EMBL" id="KX259468">
    <property type="protein sequence ID" value="AOV86359.1"/>
    <property type="molecule type" value="Genomic_DNA"/>
</dbReference>
<evidence type="ECO:0000313" key="2">
    <source>
        <dbReference type="EMBL" id="AOV86359.1"/>
    </source>
</evidence>
<name>A0A1D8MK81_9VIRU</name>
<organism evidence="2">
    <name type="scientific">uncultured virus</name>
    <dbReference type="NCBI Taxonomy" id="340016"/>
    <lineage>
        <taxon>Viruses</taxon>
        <taxon>environmental samples</taxon>
    </lineage>
</organism>
<evidence type="ECO:0000259" key="1">
    <source>
        <dbReference type="Pfam" id="PF23343"/>
    </source>
</evidence>
<sequence>MADYFAKHSDHIVFDCGKCLSCRKKKAYELASRCLLHASLYENNCFLTLTYDETKEGYHNTFEYPDIQKFKKRLRQHCQRNHNGLRIEIFNVHEYGKNGKKHWHLIVFNYSPHQEPDQNKQPDCTVHSRSHGIGLYVSKTLSRLWPHGFSTVGDISGASAMYTAQYVNKDFKNGNTANSKKSHSKHSGIGRPYFLKHYNQILRLGYVPVDGKKLPVPRYFQKLAHKHYCHFYEPSAFFDTEDRKALYRPFKKEQPNVEIAELYKAFRLKKQEHVKELEERWAEILGHHLTSKETPDFIKSNSNQVYDLRKKLTTERF</sequence>
<protein>
    <submittedName>
        <fullName evidence="2">Putative replication protein VP4</fullName>
    </submittedName>
</protein>